<accession>A0ABN1FT11</accession>
<reference evidence="2" key="1">
    <citation type="journal article" date="2019" name="Int. J. Syst. Evol. Microbiol.">
        <title>The Global Catalogue of Microorganisms (GCM) 10K type strain sequencing project: providing services to taxonomists for standard genome sequencing and annotation.</title>
        <authorList>
            <consortium name="The Broad Institute Genomics Platform"/>
            <consortium name="The Broad Institute Genome Sequencing Center for Infectious Disease"/>
            <person name="Wu L."/>
            <person name="Ma J."/>
        </authorList>
    </citation>
    <scope>NUCLEOTIDE SEQUENCE [LARGE SCALE GENOMIC DNA]</scope>
    <source>
        <strain evidence="2">JCM 5067</strain>
    </source>
</reference>
<name>A0ABN1FT11_9ACTN</name>
<gene>
    <name evidence="1" type="ORF">GCM10010394_28550</name>
</gene>
<dbReference type="Proteomes" id="UP001500668">
    <property type="component" value="Unassembled WGS sequence"/>
</dbReference>
<dbReference type="EMBL" id="BAAACA010000014">
    <property type="protein sequence ID" value="GAA0597260.1"/>
    <property type="molecule type" value="Genomic_DNA"/>
</dbReference>
<comment type="caution">
    <text evidence="1">The sequence shown here is derived from an EMBL/GenBank/DDBJ whole genome shotgun (WGS) entry which is preliminary data.</text>
</comment>
<keyword evidence="2" id="KW-1185">Reference proteome</keyword>
<evidence type="ECO:0000313" key="1">
    <source>
        <dbReference type="EMBL" id="GAA0597260.1"/>
    </source>
</evidence>
<organism evidence="1 2">
    <name type="scientific">Streptomyces crystallinus</name>
    <dbReference type="NCBI Taxonomy" id="68191"/>
    <lineage>
        <taxon>Bacteria</taxon>
        <taxon>Bacillati</taxon>
        <taxon>Actinomycetota</taxon>
        <taxon>Actinomycetes</taxon>
        <taxon>Kitasatosporales</taxon>
        <taxon>Streptomycetaceae</taxon>
        <taxon>Streptomyces</taxon>
    </lineage>
</organism>
<evidence type="ECO:0000313" key="2">
    <source>
        <dbReference type="Proteomes" id="UP001500668"/>
    </source>
</evidence>
<proteinExistence type="predicted"/>
<protein>
    <submittedName>
        <fullName evidence="1">Uncharacterized protein</fullName>
    </submittedName>
</protein>
<sequence length="101" mass="10439">MAEACAKAAARAASTTDLAALTEATEAVPVEAEVAKAVPTPPAVMVAAVVTASAIASLRMWGVRTMEGPYVVRGRPATTARTHGALRHRGDRVVPTEHCYA</sequence>